<evidence type="ECO:0000313" key="2">
    <source>
        <dbReference type="EMBL" id="ORY15067.1"/>
    </source>
</evidence>
<feature type="compositionally biased region" description="Basic and acidic residues" evidence="1">
    <location>
        <begin position="1"/>
        <end position="10"/>
    </location>
</feature>
<dbReference type="EMBL" id="MCFA01000028">
    <property type="protein sequence ID" value="ORY15067.1"/>
    <property type="molecule type" value="Genomic_DNA"/>
</dbReference>
<feature type="compositionally biased region" description="Polar residues" evidence="1">
    <location>
        <begin position="14"/>
        <end position="34"/>
    </location>
</feature>
<dbReference type="AlphaFoldDB" id="A0A1Y1ZYD6"/>
<proteinExistence type="predicted"/>
<accession>A0A1Y1ZYD6</accession>
<sequence>MRLHYKEMNPHTRGGNNQDVPVETSKSGEPVQSSWRLSGLEDSHLIYGGKRISKSFARILKETRL</sequence>
<feature type="region of interest" description="Disordered" evidence="1">
    <location>
        <begin position="1"/>
        <end position="34"/>
    </location>
</feature>
<name>A0A1Y1ZYD6_9PLEO</name>
<dbReference type="Proteomes" id="UP000193144">
    <property type="component" value="Unassembled WGS sequence"/>
</dbReference>
<reference evidence="2 3" key="1">
    <citation type="submission" date="2016-07" db="EMBL/GenBank/DDBJ databases">
        <title>Pervasive Adenine N6-methylation of Active Genes in Fungi.</title>
        <authorList>
            <consortium name="DOE Joint Genome Institute"/>
            <person name="Mondo S.J."/>
            <person name="Dannebaum R.O."/>
            <person name="Kuo R.C."/>
            <person name="Labutti K."/>
            <person name="Haridas S."/>
            <person name="Kuo A."/>
            <person name="Salamov A."/>
            <person name="Ahrendt S.R."/>
            <person name="Lipzen A."/>
            <person name="Sullivan W."/>
            <person name="Andreopoulos W.B."/>
            <person name="Clum A."/>
            <person name="Lindquist E."/>
            <person name="Daum C."/>
            <person name="Ramamoorthy G.K."/>
            <person name="Gryganskyi A."/>
            <person name="Culley D."/>
            <person name="Magnuson J.K."/>
            <person name="James T.Y."/>
            <person name="O'Malley M.A."/>
            <person name="Stajich J.E."/>
            <person name="Spatafora J.W."/>
            <person name="Visel A."/>
            <person name="Grigoriev I.V."/>
        </authorList>
    </citation>
    <scope>NUCLEOTIDE SEQUENCE [LARGE SCALE GENOMIC DNA]</scope>
    <source>
        <strain evidence="2 3">CBS 115471</strain>
    </source>
</reference>
<gene>
    <name evidence="2" type="ORF">BCR34DRAFT_559554</name>
</gene>
<evidence type="ECO:0000313" key="3">
    <source>
        <dbReference type="Proteomes" id="UP000193144"/>
    </source>
</evidence>
<protein>
    <submittedName>
        <fullName evidence="2">Uncharacterized protein</fullName>
    </submittedName>
</protein>
<comment type="caution">
    <text evidence="2">The sequence shown here is derived from an EMBL/GenBank/DDBJ whole genome shotgun (WGS) entry which is preliminary data.</text>
</comment>
<evidence type="ECO:0000256" key="1">
    <source>
        <dbReference type="SAM" id="MobiDB-lite"/>
    </source>
</evidence>
<organism evidence="2 3">
    <name type="scientific">Clohesyomyces aquaticus</name>
    <dbReference type="NCBI Taxonomy" id="1231657"/>
    <lineage>
        <taxon>Eukaryota</taxon>
        <taxon>Fungi</taxon>
        <taxon>Dikarya</taxon>
        <taxon>Ascomycota</taxon>
        <taxon>Pezizomycotina</taxon>
        <taxon>Dothideomycetes</taxon>
        <taxon>Pleosporomycetidae</taxon>
        <taxon>Pleosporales</taxon>
        <taxon>Lindgomycetaceae</taxon>
        <taxon>Clohesyomyces</taxon>
    </lineage>
</organism>
<keyword evidence="3" id="KW-1185">Reference proteome</keyword>